<feature type="transmembrane region" description="Helical" evidence="9">
    <location>
        <begin position="214"/>
        <end position="238"/>
    </location>
</feature>
<keyword evidence="7 9" id="KW-1133">Transmembrane helix</keyword>
<feature type="transmembrane region" description="Helical" evidence="9">
    <location>
        <begin position="336"/>
        <end position="357"/>
    </location>
</feature>
<evidence type="ECO:0000313" key="12">
    <source>
        <dbReference type="Proteomes" id="UP000266177"/>
    </source>
</evidence>
<evidence type="ECO:0000313" key="11">
    <source>
        <dbReference type="EMBL" id="RJG21995.1"/>
    </source>
</evidence>
<evidence type="ECO:0000256" key="4">
    <source>
        <dbReference type="ARBA" id="ARBA00022475"/>
    </source>
</evidence>
<comment type="caution">
    <text evidence="11">The sequence shown here is derived from an EMBL/GenBank/DDBJ whole genome shotgun (WGS) entry which is preliminary data.</text>
</comment>
<keyword evidence="4" id="KW-1003">Cell membrane</keyword>
<sequence>MRIWHDFHVFVKIPGAWLLVLTLFWYGIGTGILAPMNAVYLQESVQLGKIEIVSIFAISLFLNMVLTITVGIVSDRIKRKKTIPMIASLLCIGGLLIYMNADGYATALTGMALATAPSGMIMGQLFAMARNHFTRLAPDVVEIAQIWLRATYSVGFFTGLLLGANLYLAATFQGVLWGNLAGYAALFLLLLFYREITASPLTAKQSSTGEPFSLIMLFAILLLSCADAIRGLYLPLVVHELFGDPRLMSYIWSTQAVFELLFMTMAGYWAAKYGSKRILLLGSAFALMTYLTYSMSGSLPVFFLVQPLYSFFVSVLYGVGMGYVQRMFIHRAGFGASLYVFISQTASLIGYFLPLLIEGVSPTIFWIPSLLIAASMGLMIKVLYTDRGVGRRNFTV</sequence>
<keyword evidence="5" id="KW-0762">Sugar transport</keyword>
<feature type="transmembrane region" description="Helical" evidence="9">
    <location>
        <begin position="250"/>
        <end position="271"/>
    </location>
</feature>
<comment type="similarity">
    <text evidence="2">Belongs to the major facilitator superfamily. Set transporter family.</text>
</comment>
<feature type="transmembrane region" description="Helical" evidence="9">
    <location>
        <begin position="363"/>
        <end position="384"/>
    </location>
</feature>
<comment type="subcellular location">
    <subcellularLocation>
        <location evidence="1">Cell membrane</location>
        <topology evidence="1">Multi-pass membrane protein</topology>
    </subcellularLocation>
</comment>
<dbReference type="PANTHER" id="PTHR23535:SF2">
    <property type="entry name" value="SUGAR EFFLUX TRANSPORTER A-RELATED"/>
    <property type="match status" value="1"/>
</dbReference>
<feature type="transmembrane region" description="Helical" evidence="9">
    <location>
        <begin position="301"/>
        <end position="324"/>
    </location>
</feature>
<protein>
    <submittedName>
        <fullName evidence="11">MFS transporter</fullName>
    </submittedName>
</protein>
<evidence type="ECO:0000256" key="5">
    <source>
        <dbReference type="ARBA" id="ARBA00022597"/>
    </source>
</evidence>
<dbReference type="AlphaFoldDB" id="A0A3A3GGE7"/>
<dbReference type="GO" id="GO:0022857">
    <property type="term" value="F:transmembrane transporter activity"/>
    <property type="evidence" value="ECO:0007669"/>
    <property type="project" value="InterPro"/>
</dbReference>
<evidence type="ECO:0000256" key="1">
    <source>
        <dbReference type="ARBA" id="ARBA00004651"/>
    </source>
</evidence>
<reference evidence="11 12" key="1">
    <citation type="submission" date="2018-09" db="EMBL/GenBank/DDBJ databases">
        <title>Paenibacillus SK2017-BO5.</title>
        <authorList>
            <person name="Piskunova J.V."/>
            <person name="Dubiley S.A."/>
            <person name="Severinov K.V."/>
        </authorList>
    </citation>
    <scope>NUCLEOTIDE SEQUENCE [LARGE SCALE GENOMIC DNA]</scope>
    <source>
        <strain evidence="11 12">BO5</strain>
    </source>
</reference>
<feature type="transmembrane region" description="Helical" evidence="9">
    <location>
        <begin position="52"/>
        <end position="73"/>
    </location>
</feature>
<feature type="domain" description="Major facilitator superfamily (MFS) profile" evidence="10">
    <location>
        <begin position="212"/>
        <end position="396"/>
    </location>
</feature>
<feature type="transmembrane region" description="Helical" evidence="9">
    <location>
        <begin position="85"/>
        <end position="101"/>
    </location>
</feature>
<dbReference type="InterPro" id="IPR036259">
    <property type="entry name" value="MFS_trans_sf"/>
</dbReference>
<gene>
    <name evidence="11" type="ORF">DQX05_19245</name>
</gene>
<dbReference type="GO" id="GO:0005886">
    <property type="term" value="C:plasma membrane"/>
    <property type="evidence" value="ECO:0007669"/>
    <property type="project" value="UniProtKB-SubCell"/>
</dbReference>
<evidence type="ECO:0000256" key="6">
    <source>
        <dbReference type="ARBA" id="ARBA00022692"/>
    </source>
</evidence>
<dbReference type="Pfam" id="PF07690">
    <property type="entry name" value="MFS_1"/>
    <property type="match status" value="1"/>
</dbReference>
<keyword evidence="8 9" id="KW-0472">Membrane</keyword>
<evidence type="ECO:0000256" key="8">
    <source>
        <dbReference type="ARBA" id="ARBA00023136"/>
    </source>
</evidence>
<dbReference type="PROSITE" id="PS50850">
    <property type="entry name" value="MFS"/>
    <property type="match status" value="1"/>
</dbReference>
<dbReference type="OrthoDB" id="2795463at2"/>
<keyword evidence="3" id="KW-0813">Transport</keyword>
<evidence type="ECO:0000256" key="9">
    <source>
        <dbReference type="SAM" id="Phobius"/>
    </source>
</evidence>
<feature type="transmembrane region" description="Helical" evidence="9">
    <location>
        <begin position="278"/>
        <end position="295"/>
    </location>
</feature>
<evidence type="ECO:0000256" key="3">
    <source>
        <dbReference type="ARBA" id="ARBA00022448"/>
    </source>
</evidence>
<feature type="transmembrane region" description="Helical" evidence="9">
    <location>
        <begin position="107"/>
        <end position="129"/>
    </location>
</feature>
<proteinExistence type="inferred from homology"/>
<keyword evidence="6 9" id="KW-0812">Transmembrane</keyword>
<feature type="transmembrane region" description="Helical" evidence="9">
    <location>
        <begin position="16"/>
        <end position="40"/>
    </location>
</feature>
<name>A0A3A3GGE7_PANTH</name>
<accession>A0A3A3GGE7</accession>
<evidence type="ECO:0000256" key="2">
    <source>
        <dbReference type="ARBA" id="ARBA00006523"/>
    </source>
</evidence>
<dbReference type="Gene3D" id="1.20.1250.20">
    <property type="entry name" value="MFS general substrate transporter like domains"/>
    <property type="match status" value="2"/>
</dbReference>
<feature type="transmembrane region" description="Helical" evidence="9">
    <location>
        <begin position="176"/>
        <end position="193"/>
    </location>
</feature>
<dbReference type="RefSeq" id="WP_119795111.1">
    <property type="nucleotide sequence ID" value="NZ_QYZD01000019.1"/>
</dbReference>
<dbReference type="EMBL" id="QYZD01000019">
    <property type="protein sequence ID" value="RJG21995.1"/>
    <property type="molecule type" value="Genomic_DNA"/>
</dbReference>
<dbReference type="Proteomes" id="UP000266177">
    <property type="component" value="Unassembled WGS sequence"/>
</dbReference>
<feature type="transmembrane region" description="Helical" evidence="9">
    <location>
        <begin position="150"/>
        <end position="170"/>
    </location>
</feature>
<dbReference type="InterPro" id="IPR020846">
    <property type="entry name" value="MFS_dom"/>
</dbReference>
<dbReference type="SUPFAM" id="SSF103473">
    <property type="entry name" value="MFS general substrate transporter"/>
    <property type="match status" value="1"/>
</dbReference>
<dbReference type="PANTHER" id="PTHR23535">
    <property type="entry name" value="SUGAR EFFLUX TRANSPORTER A-RELATED"/>
    <property type="match status" value="1"/>
</dbReference>
<dbReference type="InterPro" id="IPR011701">
    <property type="entry name" value="MFS"/>
</dbReference>
<organism evidence="11 12">
    <name type="scientific">Paenibacillus thiaminolyticus</name>
    <name type="common">Bacillus thiaminolyticus</name>
    <dbReference type="NCBI Taxonomy" id="49283"/>
    <lineage>
        <taxon>Bacteria</taxon>
        <taxon>Bacillati</taxon>
        <taxon>Bacillota</taxon>
        <taxon>Bacilli</taxon>
        <taxon>Bacillales</taxon>
        <taxon>Paenibacillaceae</taxon>
        <taxon>Paenibacillus</taxon>
    </lineage>
</organism>
<evidence type="ECO:0000256" key="7">
    <source>
        <dbReference type="ARBA" id="ARBA00022989"/>
    </source>
</evidence>
<evidence type="ECO:0000259" key="10">
    <source>
        <dbReference type="PROSITE" id="PS50850"/>
    </source>
</evidence>